<keyword evidence="2" id="KW-1185">Reference proteome</keyword>
<feature type="non-terminal residue" evidence="1">
    <location>
        <position position="40"/>
    </location>
</feature>
<sequence>LTYFSFSVISVEAFIGPGELRYRLSFNIDTPEKPEIGRDY</sequence>
<evidence type="ECO:0000313" key="1">
    <source>
        <dbReference type="EMBL" id="CAG8845617.1"/>
    </source>
</evidence>
<evidence type="ECO:0000313" key="2">
    <source>
        <dbReference type="Proteomes" id="UP000789920"/>
    </source>
</evidence>
<dbReference type="EMBL" id="CAJVQC010147598">
    <property type="protein sequence ID" value="CAG8845617.1"/>
    <property type="molecule type" value="Genomic_DNA"/>
</dbReference>
<dbReference type="Proteomes" id="UP000789920">
    <property type="component" value="Unassembled WGS sequence"/>
</dbReference>
<comment type="caution">
    <text evidence="1">The sequence shown here is derived from an EMBL/GenBank/DDBJ whole genome shotgun (WGS) entry which is preliminary data.</text>
</comment>
<proteinExistence type="predicted"/>
<name>A0ACA9SPJ4_9GLOM</name>
<organism evidence="1 2">
    <name type="scientific">Racocetra persica</name>
    <dbReference type="NCBI Taxonomy" id="160502"/>
    <lineage>
        <taxon>Eukaryota</taxon>
        <taxon>Fungi</taxon>
        <taxon>Fungi incertae sedis</taxon>
        <taxon>Mucoromycota</taxon>
        <taxon>Glomeromycotina</taxon>
        <taxon>Glomeromycetes</taxon>
        <taxon>Diversisporales</taxon>
        <taxon>Gigasporaceae</taxon>
        <taxon>Racocetra</taxon>
    </lineage>
</organism>
<accession>A0ACA9SPJ4</accession>
<feature type="non-terminal residue" evidence="1">
    <location>
        <position position="1"/>
    </location>
</feature>
<protein>
    <submittedName>
        <fullName evidence="1">2413_t:CDS:1</fullName>
    </submittedName>
</protein>
<gene>
    <name evidence="1" type="ORF">RPERSI_LOCUS33743</name>
</gene>
<reference evidence="1" key="1">
    <citation type="submission" date="2021-06" db="EMBL/GenBank/DDBJ databases">
        <authorList>
            <person name="Kallberg Y."/>
            <person name="Tangrot J."/>
            <person name="Rosling A."/>
        </authorList>
    </citation>
    <scope>NUCLEOTIDE SEQUENCE</scope>
    <source>
        <strain evidence="1">MA461A</strain>
    </source>
</reference>